<evidence type="ECO:0000256" key="4">
    <source>
        <dbReference type="ARBA" id="ARBA00022452"/>
    </source>
</evidence>
<comment type="subcellular location">
    <subcellularLocation>
        <location evidence="1">Cell outer membrane</location>
    </subcellularLocation>
</comment>
<name>A0A9D9HLF7_9BACT</name>
<keyword evidence="7" id="KW-0998">Cell outer membrane</keyword>
<dbReference type="PANTHER" id="PTHR30026:SF20">
    <property type="entry name" value="OUTER MEMBRANE PROTEIN TOLC"/>
    <property type="match status" value="1"/>
</dbReference>
<evidence type="ECO:0000256" key="7">
    <source>
        <dbReference type="ARBA" id="ARBA00023237"/>
    </source>
</evidence>
<evidence type="ECO:0000256" key="8">
    <source>
        <dbReference type="SAM" id="SignalP"/>
    </source>
</evidence>
<dbReference type="Proteomes" id="UP000823617">
    <property type="component" value="Unassembled WGS sequence"/>
</dbReference>
<comment type="similarity">
    <text evidence="2">Belongs to the outer membrane factor (OMF) (TC 1.B.17) family.</text>
</comment>
<keyword evidence="5" id="KW-0812">Transmembrane</keyword>
<evidence type="ECO:0000313" key="9">
    <source>
        <dbReference type="EMBL" id="MBO8455976.1"/>
    </source>
</evidence>
<dbReference type="Gene3D" id="1.20.1600.10">
    <property type="entry name" value="Outer membrane efflux proteins (OEP)"/>
    <property type="match status" value="1"/>
</dbReference>
<dbReference type="SUPFAM" id="SSF56954">
    <property type="entry name" value="Outer membrane efflux proteins (OEP)"/>
    <property type="match status" value="1"/>
</dbReference>
<evidence type="ECO:0000256" key="1">
    <source>
        <dbReference type="ARBA" id="ARBA00004442"/>
    </source>
</evidence>
<feature type="signal peptide" evidence="8">
    <location>
        <begin position="1"/>
        <end position="20"/>
    </location>
</feature>
<feature type="chain" id="PRO_5039110683" evidence="8">
    <location>
        <begin position="21"/>
        <end position="492"/>
    </location>
</feature>
<dbReference type="AlphaFoldDB" id="A0A9D9HLF7"/>
<evidence type="ECO:0000256" key="6">
    <source>
        <dbReference type="ARBA" id="ARBA00023136"/>
    </source>
</evidence>
<comment type="caution">
    <text evidence="9">The sequence shown here is derived from an EMBL/GenBank/DDBJ whole genome shotgun (WGS) entry which is preliminary data.</text>
</comment>
<reference evidence="9" key="2">
    <citation type="journal article" date="2021" name="PeerJ">
        <title>Extensive microbial diversity within the chicken gut microbiome revealed by metagenomics and culture.</title>
        <authorList>
            <person name="Gilroy R."/>
            <person name="Ravi A."/>
            <person name="Getino M."/>
            <person name="Pursley I."/>
            <person name="Horton D.L."/>
            <person name="Alikhan N.F."/>
            <person name="Baker D."/>
            <person name="Gharbi K."/>
            <person name="Hall N."/>
            <person name="Watson M."/>
            <person name="Adriaenssens E.M."/>
            <person name="Foster-Nyarko E."/>
            <person name="Jarju S."/>
            <person name="Secka A."/>
            <person name="Antonio M."/>
            <person name="Oren A."/>
            <person name="Chaudhuri R.R."/>
            <person name="La Ragione R."/>
            <person name="Hildebrand F."/>
            <person name="Pallen M.J."/>
        </authorList>
    </citation>
    <scope>NUCLEOTIDE SEQUENCE</scope>
    <source>
        <strain evidence="9">B1-3475</strain>
    </source>
</reference>
<evidence type="ECO:0000256" key="2">
    <source>
        <dbReference type="ARBA" id="ARBA00007613"/>
    </source>
</evidence>
<dbReference type="GO" id="GO:1990281">
    <property type="term" value="C:efflux pump complex"/>
    <property type="evidence" value="ECO:0007669"/>
    <property type="project" value="TreeGrafter"/>
</dbReference>
<dbReference type="Pfam" id="PF02321">
    <property type="entry name" value="OEP"/>
    <property type="match status" value="2"/>
</dbReference>
<evidence type="ECO:0000313" key="10">
    <source>
        <dbReference type="Proteomes" id="UP000823617"/>
    </source>
</evidence>
<dbReference type="GO" id="GO:0015562">
    <property type="term" value="F:efflux transmembrane transporter activity"/>
    <property type="evidence" value="ECO:0007669"/>
    <property type="project" value="InterPro"/>
</dbReference>
<gene>
    <name evidence="9" type="ORF">IAC08_06185</name>
</gene>
<evidence type="ECO:0000256" key="5">
    <source>
        <dbReference type="ARBA" id="ARBA00022692"/>
    </source>
</evidence>
<organism evidence="9 10">
    <name type="scientific">Candidatus Cryptobacteroides intestinigallinarum</name>
    <dbReference type="NCBI Taxonomy" id="2840767"/>
    <lineage>
        <taxon>Bacteria</taxon>
        <taxon>Pseudomonadati</taxon>
        <taxon>Bacteroidota</taxon>
        <taxon>Bacteroidia</taxon>
        <taxon>Bacteroidales</taxon>
        <taxon>Candidatus Cryptobacteroides</taxon>
    </lineage>
</organism>
<dbReference type="GO" id="GO:0015288">
    <property type="term" value="F:porin activity"/>
    <property type="evidence" value="ECO:0007669"/>
    <property type="project" value="TreeGrafter"/>
</dbReference>
<sequence>MKNRQTAAAAAIFIFFLASALPVFSNAQDHGAVADSTLSRSLSLEECRSLAVENNANVRNAALDVMAARAQKQEALAEYFPKVSVTAFTFYAFNPMLEIGITDILGKSDFSYNLQNVINSLASSYGFDPVYSTLSHGVTAGISVMQPVFAGGRIVSGNRLAALGVEAAGLQQNITRRKTAEDIEKNYWQVVALEEKMKTLGQMQELLDTLYKDVCSACAAGLVTENDILQVKLKQNELRSGKIQLKNGIRLSKMLLFNSIGVEYNPYSTIAADSVPYIDDIVLSDRPEELLPPGHYYRPEEEIAASQDESRLLEIAVQAKKLEKRMALGEALPQIGVGATYGYTDLINDGRMNGAVYAMVQIPISDWGKTSRKVQRYDYQLQKAQNQQEYLNAQLVLQIRKLWLDLESSWEQMNVAEESVRTAEASVRDLKAYYDAGLSPLSELLQAQTQLRQAADDYTEQSIGYAMALQAYLDRCGGSDFDSPKNNGNFVE</sequence>
<keyword evidence="6" id="KW-0472">Membrane</keyword>
<dbReference type="GO" id="GO:0009279">
    <property type="term" value="C:cell outer membrane"/>
    <property type="evidence" value="ECO:0007669"/>
    <property type="project" value="UniProtKB-SubCell"/>
</dbReference>
<keyword evidence="8" id="KW-0732">Signal</keyword>
<reference evidence="9" key="1">
    <citation type="submission" date="2020-10" db="EMBL/GenBank/DDBJ databases">
        <authorList>
            <person name="Gilroy R."/>
        </authorList>
    </citation>
    <scope>NUCLEOTIDE SEQUENCE</scope>
    <source>
        <strain evidence="9">B1-3475</strain>
    </source>
</reference>
<protein>
    <submittedName>
        <fullName evidence="9">TolC family protein</fullName>
    </submittedName>
</protein>
<proteinExistence type="inferred from homology"/>
<dbReference type="InterPro" id="IPR003423">
    <property type="entry name" value="OMP_efflux"/>
</dbReference>
<dbReference type="EMBL" id="JADIMK010000067">
    <property type="protein sequence ID" value="MBO8455976.1"/>
    <property type="molecule type" value="Genomic_DNA"/>
</dbReference>
<dbReference type="PANTHER" id="PTHR30026">
    <property type="entry name" value="OUTER MEMBRANE PROTEIN TOLC"/>
    <property type="match status" value="1"/>
</dbReference>
<accession>A0A9D9HLF7</accession>
<keyword evidence="4" id="KW-1134">Transmembrane beta strand</keyword>
<dbReference type="InterPro" id="IPR051906">
    <property type="entry name" value="TolC-like"/>
</dbReference>
<evidence type="ECO:0000256" key="3">
    <source>
        <dbReference type="ARBA" id="ARBA00022448"/>
    </source>
</evidence>
<keyword evidence="3" id="KW-0813">Transport</keyword>